<feature type="domain" description="SDH C-terminal" evidence="11">
    <location>
        <begin position="238"/>
        <end position="267"/>
    </location>
</feature>
<evidence type="ECO:0000259" key="10">
    <source>
        <dbReference type="Pfam" id="PF08501"/>
    </source>
</evidence>
<keyword evidence="4 8" id="KW-0521">NADP</keyword>
<dbReference type="RefSeq" id="WP_148379626.1">
    <property type="nucleotide sequence ID" value="NZ_VSIY01000015.1"/>
</dbReference>
<feature type="binding site" evidence="8">
    <location>
        <position position="102"/>
    </location>
    <ligand>
        <name>shikimate</name>
        <dbReference type="ChEBI" id="CHEBI:36208"/>
    </ligand>
</feature>
<dbReference type="InterPro" id="IPR046346">
    <property type="entry name" value="Aminoacid_DH-like_N_sf"/>
</dbReference>
<dbReference type="GO" id="GO:0019632">
    <property type="term" value="P:shikimate metabolic process"/>
    <property type="evidence" value="ECO:0007669"/>
    <property type="project" value="InterPro"/>
</dbReference>
<dbReference type="Pfam" id="PF08501">
    <property type="entry name" value="Shikimate_dh_N"/>
    <property type="match status" value="1"/>
</dbReference>
<reference evidence="12 13" key="1">
    <citation type="submission" date="2019-08" db="EMBL/GenBank/DDBJ databases">
        <title>Identification of a novel species of the genus Boseongicola.</title>
        <authorList>
            <person name="Zhang X.-Q."/>
        </authorList>
    </citation>
    <scope>NUCLEOTIDE SEQUENCE [LARGE SCALE GENOMIC DNA]</scope>
    <source>
        <strain evidence="12 13">HY14</strain>
    </source>
</reference>
<name>A0A5D0R882_9RHOB</name>
<feature type="binding site" evidence="8">
    <location>
        <position position="245"/>
    </location>
    <ligand>
        <name>shikimate</name>
        <dbReference type="ChEBI" id="CHEBI:36208"/>
    </ligand>
</feature>
<organism evidence="12 13">
    <name type="scientific">Maritimibacter fusiformis</name>
    <dbReference type="NCBI Taxonomy" id="2603819"/>
    <lineage>
        <taxon>Bacteria</taxon>
        <taxon>Pseudomonadati</taxon>
        <taxon>Pseudomonadota</taxon>
        <taxon>Alphaproteobacteria</taxon>
        <taxon>Rhodobacterales</taxon>
        <taxon>Roseobacteraceae</taxon>
        <taxon>Maritimibacter</taxon>
    </lineage>
</organism>
<dbReference type="EMBL" id="VSIY01000015">
    <property type="protein sequence ID" value="TYB77653.1"/>
    <property type="molecule type" value="Genomic_DNA"/>
</dbReference>
<feature type="active site" description="Proton acceptor" evidence="8">
    <location>
        <position position="66"/>
    </location>
</feature>
<feature type="binding site" evidence="8">
    <location>
        <position position="238"/>
    </location>
    <ligand>
        <name>NADP(+)</name>
        <dbReference type="ChEBI" id="CHEBI:58349"/>
    </ligand>
</feature>
<dbReference type="PANTHER" id="PTHR21089:SF1">
    <property type="entry name" value="BIFUNCTIONAL 3-DEHYDROQUINATE DEHYDRATASE_SHIKIMATE DEHYDROGENASE, CHLOROPLASTIC"/>
    <property type="match status" value="1"/>
</dbReference>
<feature type="binding site" evidence="8">
    <location>
        <begin position="127"/>
        <end position="131"/>
    </location>
    <ligand>
        <name>NADP(+)</name>
        <dbReference type="ChEBI" id="CHEBI:58349"/>
    </ligand>
</feature>
<evidence type="ECO:0000256" key="3">
    <source>
        <dbReference type="ARBA" id="ARBA00022605"/>
    </source>
</evidence>
<dbReference type="Proteomes" id="UP000322080">
    <property type="component" value="Unassembled WGS sequence"/>
</dbReference>
<gene>
    <name evidence="8 12" type="primary">aroE</name>
    <name evidence="12" type="ORF">FVF75_15455</name>
</gene>
<dbReference type="InterPro" id="IPR022893">
    <property type="entry name" value="Shikimate_DH_fam"/>
</dbReference>
<feature type="binding site" evidence="8">
    <location>
        <position position="214"/>
    </location>
    <ligand>
        <name>NADP(+)</name>
        <dbReference type="ChEBI" id="CHEBI:58349"/>
    </ligand>
</feature>
<evidence type="ECO:0000256" key="8">
    <source>
        <dbReference type="HAMAP-Rule" id="MF_00222"/>
    </source>
</evidence>
<feature type="binding site" evidence="8">
    <location>
        <position position="78"/>
    </location>
    <ligand>
        <name>NADP(+)</name>
        <dbReference type="ChEBI" id="CHEBI:58349"/>
    </ligand>
</feature>
<comment type="caution">
    <text evidence="12">The sequence shown here is derived from an EMBL/GenBank/DDBJ whole genome shotgun (WGS) entry which is preliminary data.</text>
</comment>
<dbReference type="InterPro" id="IPR036291">
    <property type="entry name" value="NAD(P)-bd_dom_sf"/>
</dbReference>
<feature type="domain" description="Quinate/shikimate 5-dehydrogenase/glutamyl-tRNA reductase" evidence="9">
    <location>
        <begin position="117"/>
        <end position="191"/>
    </location>
</feature>
<dbReference type="InterPro" id="IPR006151">
    <property type="entry name" value="Shikm_DH/Glu-tRNA_Rdtase"/>
</dbReference>
<dbReference type="EC" id="1.1.1.25" evidence="2 8"/>
<comment type="subunit">
    <text evidence="8">Homodimer.</text>
</comment>
<proteinExistence type="inferred from homology"/>
<evidence type="ECO:0000313" key="13">
    <source>
        <dbReference type="Proteomes" id="UP000322080"/>
    </source>
</evidence>
<dbReference type="AlphaFoldDB" id="A0A5D0R882"/>
<dbReference type="InterPro" id="IPR011342">
    <property type="entry name" value="Shikimate_DH"/>
</dbReference>
<dbReference type="SUPFAM" id="SSF51735">
    <property type="entry name" value="NAD(P)-binding Rossmann-fold domains"/>
    <property type="match status" value="1"/>
</dbReference>
<feature type="binding site" evidence="8">
    <location>
        <begin position="151"/>
        <end position="156"/>
    </location>
    <ligand>
        <name>NADP(+)</name>
        <dbReference type="ChEBI" id="CHEBI:58349"/>
    </ligand>
</feature>
<comment type="pathway">
    <text evidence="1 8">Metabolic intermediate biosynthesis; chorismate biosynthesis; chorismate from D-erythrose 4-phosphate and phosphoenolpyruvate: step 4/7.</text>
</comment>
<dbReference type="UniPathway" id="UPA00053">
    <property type="reaction ID" value="UER00087"/>
</dbReference>
<dbReference type="Pfam" id="PF01488">
    <property type="entry name" value="Shikimate_DH"/>
    <property type="match status" value="1"/>
</dbReference>
<protein>
    <recommendedName>
        <fullName evidence="2 8">Shikimate dehydrogenase (NADP(+))</fullName>
        <shortName evidence="8">SDH</shortName>
        <ecNumber evidence="2 8">1.1.1.25</ecNumber>
    </recommendedName>
</protein>
<dbReference type="HAMAP" id="MF_00222">
    <property type="entry name" value="Shikimate_DH_AroE"/>
    <property type="match status" value="1"/>
</dbReference>
<dbReference type="GO" id="GO:0004764">
    <property type="term" value="F:shikimate 3-dehydrogenase (NADP+) activity"/>
    <property type="evidence" value="ECO:0007669"/>
    <property type="project" value="UniProtKB-UniRule"/>
</dbReference>
<comment type="function">
    <text evidence="8">Involved in the biosynthesis of the chorismate, which leads to the biosynthesis of aromatic amino acids. Catalyzes the reversible NADPH linked reduction of 3-dehydroshikimate (DHSA) to yield shikimate (SA).</text>
</comment>
<feature type="binding site" evidence="8">
    <location>
        <position position="62"/>
    </location>
    <ligand>
        <name>shikimate</name>
        <dbReference type="ChEBI" id="CHEBI:36208"/>
    </ligand>
</feature>
<dbReference type="NCBIfam" id="TIGR00507">
    <property type="entry name" value="aroE"/>
    <property type="match status" value="1"/>
</dbReference>
<dbReference type="SUPFAM" id="SSF53223">
    <property type="entry name" value="Aminoacid dehydrogenase-like, N-terminal domain"/>
    <property type="match status" value="1"/>
</dbReference>
<feature type="binding site" evidence="8">
    <location>
        <position position="216"/>
    </location>
    <ligand>
        <name>shikimate</name>
        <dbReference type="ChEBI" id="CHEBI:36208"/>
    </ligand>
</feature>
<dbReference type="Gene3D" id="3.40.50.720">
    <property type="entry name" value="NAD(P)-binding Rossmann-like Domain"/>
    <property type="match status" value="1"/>
</dbReference>
<feature type="binding site" evidence="8">
    <location>
        <begin position="15"/>
        <end position="17"/>
    </location>
    <ligand>
        <name>shikimate</name>
        <dbReference type="ChEBI" id="CHEBI:36208"/>
    </ligand>
</feature>
<dbReference type="GO" id="GO:0009073">
    <property type="term" value="P:aromatic amino acid family biosynthetic process"/>
    <property type="evidence" value="ECO:0007669"/>
    <property type="project" value="UniProtKB-KW"/>
</dbReference>
<evidence type="ECO:0000256" key="7">
    <source>
        <dbReference type="ARBA" id="ARBA00049442"/>
    </source>
</evidence>
<dbReference type="NCBIfam" id="NF001310">
    <property type="entry name" value="PRK00258.1-2"/>
    <property type="match status" value="1"/>
</dbReference>
<evidence type="ECO:0000256" key="1">
    <source>
        <dbReference type="ARBA" id="ARBA00004871"/>
    </source>
</evidence>
<evidence type="ECO:0000259" key="9">
    <source>
        <dbReference type="Pfam" id="PF01488"/>
    </source>
</evidence>
<comment type="catalytic activity">
    <reaction evidence="7 8">
        <text>shikimate + NADP(+) = 3-dehydroshikimate + NADPH + H(+)</text>
        <dbReference type="Rhea" id="RHEA:17737"/>
        <dbReference type="ChEBI" id="CHEBI:15378"/>
        <dbReference type="ChEBI" id="CHEBI:16630"/>
        <dbReference type="ChEBI" id="CHEBI:36208"/>
        <dbReference type="ChEBI" id="CHEBI:57783"/>
        <dbReference type="ChEBI" id="CHEBI:58349"/>
        <dbReference type="EC" id="1.1.1.25"/>
    </reaction>
</comment>
<dbReference type="GO" id="GO:0009423">
    <property type="term" value="P:chorismate biosynthetic process"/>
    <property type="evidence" value="ECO:0007669"/>
    <property type="project" value="UniProtKB-UniRule"/>
</dbReference>
<dbReference type="InterPro" id="IPR041121">
    <property type="entry name" value="SDH_C"/>
</dbReference>
<feature type="binding site" evidence="8">
    <location>
        <position position="87"/>
    </location>
    <ligand>
        <name>shikimate</name>
        <dbReference type="ChEBI" id="CHEBI:36208"/>
    </ligand>
</feature>
<evidence type="ECO:0000256" key="6">
    <source>
        <dbReference type="ARBA" id="ARBA00023141"/>
    </source>
</evidence>
<evidence type="ECO:0000256" key="5">
    <source>
        <dbReference type="ARBA" id="ARBA00023002"/>
    </source>
</evidence>
<keyword evidence="3 8" id="KW-0028">Amino-acid biosynthesis</keyword>
<evidence type="ECO:0000259" key="11">
    <source>
        <dbReference type="Pfam" id="PF18317"/>
    </source>
</evidence>
<dbReference type="GO" id="GO:0050661">
    <property type="term" value="F:NADP binding"/>
    <property type="evidence" value="ECO:0007669"/>
    <property type="project" value="InterPro"/>
</dbReference>
<accession>A0A5D0R882</accession>
<keyword evidence="5 8" id="KW-0560">Oxidoreductase</keyword>
<sequence>MTDRYAVFGNPLSHTKSPFIHGEFARQTGEDMRYEAIEAPLDGFEAAVRAFFDAGGKGINVTVPFKVDAHDLADARREAAAICGASNCLKLEGDRLVAENFDGVGLVRDIAVNLGVPLAGKRVLIAGAGGATRGAVAPFLAAGVGEVVIANRTVAKAEAIRDLLGDRGTVSAVGYDGIEGSFDLVLNSTSASLSGAALPIPASAFAGCVLAYDLAYGKGKTPFLQQAEAAGAAQLADGVGMLVEQAAEAFLWWRDKRPDTAPVIAAMTVPLD</sequence>
<dbReference type="FunFam" id="3.40.50.10860:FF:000006">
    <property type="entry name" value="Shikimate dehydrogenase (NADP(+))"/>
    <property type="match status" value="1"/>
</dbReference>
<dbReference type="InterPro" id="IPR013708">
    <property type="entry name" value="Shikimate_DH-bd_N"/>
</dbReference>
<feature type="domain" description="Shikimate dehydrogenase substrate binding N-terminal" evidence="10">
    <location>
        <begin position="7"/>
        <end position="89"/>
    </location>
</feature>
<keyword evidence="6 8" id="KW-0057">Aromatic amino acid biosynthesis</keyword>
<dbReference type="GO" id="GO:0005829">
    <property type="term" value="C:cytosol"/>
    <property type="evidence" value="ECO:0007669"/>
    <property type="project" value="TreeGrafter"/>
</dbReference>
<evidence type="ECO:0000313" key="12">
    <source>
        <dbReference type="EMBL" id="TYB77653.1"/>
    </source>
</evidence>
<dbReference type="GO" id="GO:0008652">
    <property type="term" value="P:amino acid biosynthetic process"/>
    <property type="evidence" value="ECO:0007669"/>
    <property type="project" value="UniProtKB-KW"/>
</dbReference>
<dbReference type="Pfam" id="PF18317">
    <property type="entry name" value="SDH_C"/>
    <property type="match status" value="1"/>
</dbReference>
<comment type="similarity">
    <text evidence="8">Belongs to the shikimate dehydrogenase family.</text>
</comment>
<dbReference type="Gene3D" id="3.40.50.10860">
    <property type="entry name" value="Leucine Dehydrogenase, chain A, domain 1"/>
    <property type="match status" value="1"/>
</dbReference>
<keyword evidence="13" id="KW-1185">Reference proteome</keyword>
<evidence type="ECO:0000256" key="2">
    <source>
        <dbReference type="ARBA" id="ARBA00012962"/>
    </source>
</evidence>
<evidence type="ECO:0000256" key="4">
    <source>
        <dbReference type="ARBA" id="ARBA00022857"/>
    </source>
</evidence>
<dbReference type="PANTHER" id="PTHR21089">
    <property type="entry name" value="SHIKIMATE DEHYDROGENASE"/>
    <property type="match status" value="1"/>
</dbReference>